<sequence length="829" mass="90088">MSRRRSRLPSTIIASSSTQILSVGEFLKGLHRTPRKSRSKPTQTSTPATATKAIPSPEGSQEDGFLLETLAALEKADEETTRPITKRRLGESVMLETRFPKKRRKKRHVAYNSLTLSRDPQDEISLSLCEAREDSEPDPILSGITQTDNPVPIPPKPRYPVSVIRGSIVSPWSQRGRNLTAAAGQRELRMVPHEKNWGDRIDSLLVPGKARARGIGGRPASLTRALELSNMTDRTRSPAGANKFPHFVSPDSQFDTLDCSPPNQGLVGTELGPELGFFQAPLVKPEIEKPAVAVQPVSQHFKRICTIASTKLPGQTNRVASEGRTAELLPSSGVPESGPNGCDQAGAQDNTTEKILPWVSPSLIGSDITVESGRQGGSMAKTFGYPWERFDRSPTPFPSPEPGIAPQGSDCSSLLRFWESQLPGPPPSASPPGGDIGICISSMQEPKGSPQFRVEEGTKNPSPVLEGEVDEGNSLSSSAQLWEDYQLGNLELTSPLKQPPRVVPGSPKSMPWSGQPAQARTERVMLPPPFRQPRKPIDGDESEDNLDYINEIPGGSYFSNAQKMLDNCEDARLTVLPIRSNRETSTTPTKGQLGSRNVPKTQPPTHSLSPLSTPTPARTYNNIPLKDIIKRRETVPLRRLTISGSFKSPFLPKPAMTNMDQAPTTSGLSRQGQKDRTMSIANPNPFTVPAPIVPSPFVAEPKNRVKRRMTGFQSFSLPTGTRAPGIGARRATQGSSLQLHRGMTIRFEHSQKPFKPPLMTKPLQATLRTSRQPSGFDAVGDNLVLVNPRRKVVSKAQAKSGRGKVGVDAQCAGMSKAAMSSFLEVQAAW</sequence>
<feature type="compositionally biased region" description="Low complexity" evidence="1">
    <location>
        <begin position="603"/>
        <end position="616"/>
    </location>
</feature>
<feature type="compositionally biased region" description="Polar residues" evidence="1">
    <location>
        <begin position="658"/>
        <end position="671"/>
    </location>
</feature>
<feature type="region of interest" description="Disordered" evidence="1">
    <location>
        <begin position="714"/>
        <end position="734"/>
    </location>
</feature>
<reference evidence="2" key="1">
    <citation type="submission" date="2015-10" db="EMBL/GenBank/DDBJ databases">
        <authorList>
            <person name="Regsiter A."/>
            <person name="william w."/>
        </authorList>
    </citation>
    <scope>NUCLEOTIDE SEQUENCE</scope>
    <source>
        <strain evidence="2">Montdore</strain>
    </source>
</reference>
<keyword evidence="3" id="KW-1185">Reference proteome</keyword>
<evidence type="ECO:0000256" key="1">
    <source>
        <dbReference type="SAM" id="MobiDB-lite"/>
    </source>
</evidence>
<feature type="compositionally biased region" description="Basic residues" evidence="1">
    <location>
        <begin position="30"/>
        <end position="39"/>
    </location>
</feature>
<feature type="region of interest" description="Disordered" evidence="1">
    <location>
        <begin position="651"/>
        <end position="672"/>
    </location>
</feature>
<dbReference type="Proteomes" id="UP001412239">
    <property type="component" value="Unassembled WGS sequence"/>
</dbReference>
<feature type="region of interest" description="Disordered" evidence="1">
    <location>
        <begin position="446"/>
        <end position="471"/>
    </location>
</feature>
<evidence type="ECO:0000313" key="2">
    <source>
        <dbReference type="EMBL" id="CUS09031.1"/>
    </source>
</evidence>
<dbReference type="AlphaFoldDB" id="A0A292PQI0"/>
<feature type="compositionally biased region" description="Polar residues" evidence="1">
    <location>
        <begin position="583"/>
        <end position="600"/>
    </location>
</feature>
<feature type="compositionally biased region" description="Polar residues" evidence="1">
    <location>
        <begin position="40"/>
        <end position="49"/>
    </location>
</feature>
<evidence type="ECO:0000313" key="3">
    <source>
        <dbReference type="Proteomes" id="UP001412239"/>
    </source>
</evidence>
<proteinExistence type="predicted"/>
<feature type="region of interest" description="Disordered" evidence="1">
    <location>
        <begin position="30"/>
        <end position="61"/>
    </location>
</feature>
<protein>
    <submittedName>
        <fullName evidence="2">Uncharacterized protein</fullName>
    </submittedName>
</protein>
<accession>A0A292PQI0</accession>
<name>A0A292PQI0_9PEZI</name>
<gene>
    <name evidence="2" type="ORF">GSTUAT00006911001</name>
</gene>
<feature type="region of interest" description="Disordered" evidence="1">
    <location>
        <begin position="576"/>
        <end position="619"/>
    </location>
</feature>
<organism evidence="2 3">
    <name type="scientific">Tuber aestivum</name>
    <name type="common">summer truffle</name>
    <dbReference type="NCBI Taxonomy" id="59557"/>
    <lineage>
        <taxon>Eukaryota</taxon>
        <taxon>Fungi</taxon>
        <taxon>Dikarya</taxon>
        <taxon>Ascomycota</taxon>
        <taxon>Pezizomycotina</taxon>
        <taxon>Pezizomycetes</taxon>
        <taxon>Pezizales</taxon>
        <taxon>Tuberaceae</taxon>
        <taxon>Tuber</taxon>
    </lineage>
</organism>
<feature type="region of interest" description="Disordered" evidence="1">
    <location>
        <begin position="135"/>
        <end position="155"/>
    </location>
</feature>
<feature type="region of interest" description="Disordered" evidence="1">
    <location>
        <begin position="496"/>
        <end position="515"/>
    </location>
</feature>
<dbReference type="EMBL" id="LN891101">
    <property type="protein sequence ID" value="CUS09031.1"/>
    <property type="molecule type" value="Genomic_DNA"/>
</dbReference>